<dbReference type="PRINTS" id="PR00067">
    <property type="entry name" value="CATALASE"/>
</dbReference>
<keyword evidence="2" id="KW-0575">Peroxidase</keyword>
<dbReference type="PANTHER" id="PTHR11465:SF13">
    <property type="entry name" value="CATALASE (EUROFUNG)"/>
    <property type="match status" value="1"/>
</dbReference>
<dbReference type="GO" id="GO:0004096">
    <property type="term" value="F:catalase activity"/>
    <property type="evidence" value="ECO:0007669"/>
    <property type="project" value="UniProtKB-EC"/>
</dbReference>
<keyword evidence="7" id="KW-0376">Hydrogen peroxide</keyword>
<keyword evidence="3" id="KW-0349">Heme</keyword>
<dbReference type="GO" id="GO:0005739">
    <property type="term" value="C:mitochondrion"/>
    <property type="evidence" value="ECO:0007669"/>
    <property type="project" value="TreeGrafter"/>
</dbReference>
<dbReference type="InterPro" id="IPR011614">
    <property type="entry name" value="Catalase_core"/>
</dbReference>
<dbReference type="GO" id="GO:0005777">
    <property type="term" value="C:peroxisome"/>
    <property type="evidence" value="ECO:0007669"/>
    <property type="project" value="TreeGrafter"/>
</dbReference>
<dbReference type="SMART" id="SM01060">
    <property type="entry name" value="Catalase"/>
    <property type="match status" value="1"/>
</dbReference>
<reference evidence="10 11" key="1">
    <citation type="journal article" date="2018" name="Elife">
        <title>Functional genomics of lipid metabolism in the oleaginous yeast Rhodosporidium toruloides.</title>
        <authorList>
            <person name="Coradetti S.T."/>
            <person name="Pinel D."/>
            <person name="Geiselman G."/>
            <person name="Ito M."/>
            <person name="Mondo S."/>
            <person name="Reilly M.C."/>
            <person name="Cheng Y.F."/>
            <person name="Bauer S."/>
            <person name="Grigoriev I."/>
            <person name="Gladden J.M."/>
            <person name="Simmons B.A."/>
            <person name="Brem R."/>
            <person name="Arkin A.P."/>
            <person name="Skerker J.M."/>
        </authorList>
    </citation>
    <scope>NUCLEOTIDE SEQUENCE [LARGE SCALE GENOMIC DNA]</scope>
    <source>
        <strain evidence="10 11">NBRC 0880</strain>
    </source>
</reference>
<evidence type="ECO:0000313" key="10">
    <source>
        <dbReference type="EMBL" id="PRQ73738.1"/>
    </source>
</evidence>
<dbReference type="InterPro" id="IPR020835">
    <property type="entry name" value="Catalase_sf"/>
</dbReference>
<dbReference type="InterPro" id="IPR010582">
    <property type="entry name" value="Catalase_immune_responsive"/>
</dbReference>
<dbReference type="AlphaFoldDB" id="A0A2T0A6U0"/>
<dbReference type="GO" id="GO:0042542">
    <property type="term" value="P:response to hydrogen peroxide"/>
    <property type="evidence" value="ECO:0007669"/>
    <property type="project" value="TreeGrafter"/>
</dbReference>
<protein>
    <submittedName>
        <fullName evidence="10">Catalase</fullName>
    </submittedName>
</protein>
<dbReference type="SUPFAM" id="SSF56634">
    <property type="entry name" value="Heme-dependent catalase-like"/>
    <property type="match status" value="1"/>
</dbReference>
<dbReference type="Pfam" id="PF00199">
    <property type="entry name" value="Catalase"/>
    <property type="match status" value="1"/>
</dbReference>
<dbReference type="PROSITE" id="PS51402">
    <property type="entry name" value="CATALASE_3"/>
    <property type="match status" value="1"/>
</dbReference>
<dbReference type="InterPro" id="IPR024708">
    <property type="entry name" value="Catalase_AS"/>
</dbReference>
<evidence type="ECO:0000256" key="8">
    <source>
        <dbReference type="SAM" id="MobiDB-lite"/>
    </source>
</evidence>
<evidence type="ECO:0000313" key="11">
    <source>
        <dbReference type="Proteomes" id="UP000239560"/>
    </source>
</evidence>
<evidence type="ECO:0000256" key="2">
    <source>
        <dbReference type="ARBA" id="ARBA00022559"/>
    </source>
</evidence>
<feature type="domain" description="Catalase core" evidence="9">
    <location>
        <begin position="61"/>
        <end position="445"/>
    </location>
</feature>
<name>A0A2T0A6U0_RHOTO</name>
<dbReference type="Proteomes" id="UP000239560">
    <property type="component" value="Unassembled WGS sequence"/>
</dbReference>
<dbReference type="GO" id="GO:0042744">
    <property type="term" value="P:hydrogen peroxide catabolic process"/>
    <property type="evidence" value="ECO:0007669"/>
    <property type="project" value="UniProtKB-KW"/>
</dbReference>
<evidence type="ECO:0000256" key="3">
    <source>
        <dbReference type="ARBA" id="ARBA00022617"/>
    </source>
</evidence>
<organism evidence="10 11">
    <name type="scientific">Rhodotorula toruloides</name>
    <name type="common">Yeast</name>
    <name type="synonym">Rhodosporidium toruloides</name>
    <dbReference type="NCBI Taxonomy" id="5286"/>
    <lineage>
        <taxon>Eukaryota</taxon>
        <taxon>Fungi</taxon>
        <taxon>Dikarya</taxon>
        <taxon>Basidiomycota</taxon>
        <taxon>Pucciniomycotina</taxon>
        <taxon>Microbotryomycetes</taxon>
        <taxon>Sporidiobolales</taxon>
        <taxon>Sporidiobolaceae</taxon>
        <taxon>Rhodotorula</taxon>
    </lineage>
</organism>
<dbReference type="PROSITE" id="PS00438">
    <property type="entry name" value="CATALASE_2"/>
    <property type="match status" value="1"/>
</dbReference>
<dbReference type="Gene3D" id="2.40.180.10">
    <property type="entry name" value="Catalase core domain"/>
    <property type="match status" value="1"/>
</dbReference>
<evidence type="ECO:0000256" key="7">
    <source>
        <dbReference type="ARBA" id="ARBA00023324"/>
    </source>
</evidence>
<dbReference type="OrthoDB" id="6880011at2759"/>
<dbReference type="EMBL" id="LCTV02000007">
    <property type="protein sequence ID" value="PRQ73738.1"/>
    <property type="molecule type" value="Genomic_DNA"/>
</dbReference>
<dbReference type="Pfam" id="PF06628">
    <property type="entry name" value="Catalase-rel"/>
    <property type="match status" value="1"/>
</dbReference>
<evidence type="ECO:0000256" key="1">
    <source>
        <dbReference type="ARBA" id="ARBA00005329"/>
    </source>
</evidence>
<comment type="caution">
    <text evidence="10">The sequence shown here is derived from an EMBL/GenBank/DDBJ whole genome shotgun (WGS) entry which is preliminary data.</text>
</comment>
<evidence type="ECO:0000256" key="5">
    <source>
        <dbReference type="ARBA" id="ARBA00023002"/>
    </source>
</evidence>
<dbReference type="GO" id="GO:0020037">
    <property type="term" value="F:heme binding"/>
    <property type="evidence" value="ECO:0007669"/>
    <property type="project" value="InterPro"/>
</dbReference>
<dbReference type="PANTHER" id="PTHR11465">
    <property type="entry name" value="CATALASE"/>
    <property type="match status" value="1"/>
</dbReference>
<keyword evidence="6" id="KW-0408">Iron</keyword>
<evidence type="ECO:0000256" key="6">
    <source>
        <dbReference type="ARBA" id="ARBA00023004"/>
    </source>
</evidence>
<gene>
    <name evidence="10" type="ORF">AAT19DRAFT_15305</name>
</gene>
<keyword evidence="5" id="KW-0560">Oxidoreductase</keyword>
<feature type="region of interest" description="Disordered" evidence="8">
    <location>
        <begin position="15"/>
        <end position="35"/>
    </location>
</feature>
<evidence type="ECO:0000256" key="4">
    <source>
        <dbReference type="ARBA" id="ARBA00022723"/>
    </source>
</evidence>
<accession>A0A2T0A6U0</accession>
<comment type="similarity">
    <text evidence="1">Belongs to the catalase family.</text>
</comment>
<dbReference type="GO" id="GO:0046872">
    <property type="term" value="F:metal ion binding"/>
    <property type="evidence" value="ECO:0007669"/>
    <property type="project" value="UniProtKB-KW"/>
</dbReference>
<evidence type="ECO:0000259" key="9">
    <source>
        <dbReference type="SMART" id="SM01060"/>
    </source>
</evidence>
<sequence length="591" mass="66127">MASLLQNAETAVLSKIPGADPRPAQKAQAFSGMNDGPAVTASRLTGLTQKDVARDDASLYTTNFGQILPDSAHSLNVGGIPTTIDTALFEKQQTFNRSKTRERIVHPCGSAAFGSFTVTNDVSKYTKADFLQPGTVTPVFTRFSTVTYGREFADSARNPRGMATKFYTTGGNYDLVGLNWPSFFVREPFMGPDVIRSQQRNPRNFLIDYNAWFDFLANVPESNYSGALLLSDEGTPVGWKHMNGFGCHTFRWTNKEGGSVFVKYHWICQQEKKNFTYDDAVRMCGEDPDYAKRDLWEYIENGNAARWTMKVQLMTPEEATTVDFDPFDVTKFWPESQFPLVEVGELKLDRNPEDYHRDVEQAAFSPGSLVPGIELSPDSLLCWRAWFYRDTQYDRLGSANIHQIPVNCPFMAKQHSPDNYAGNMRVDGNTLSKPVYAPTTDTTPSFDVTAVETPMQVASNVLSRKSHYRHEGQPSEYWAAKDFYLNQLNAQGRANLHSNTSRLLKFADEIVKKNYLIQLYAISPDYANGVYEGLPEKPKTFAMDEVAEASKTAHLVGKNPQFQLKNAGAGFMGMGIPASSQYSMDSTPDKQ</sequence>
<proteinExistence type="inferred from homology"/>
<dbReference type="InterPro" id="IPR018028">
    <property type="entry name" value="Catalase"/>
</dbReference>
<keyword evidence="4" id="KW-0479">Metal-binding</keyword>